<evidence type="ECO:0000313" key="2">
    <source>
        <dbReference type="EMBL" id="KKK73225.1"/>
    </source>
</evidence>
<comment type="caution">
    <text evidence="2">The sequence shown here is derived from an EMBL/GenBank/DDBJ whole genome shotgun (WGS) entry which is preliminary data.</text>
</comment>
<feature type="non-terminal residue" evidence="2">
    <location>
        <position position="1"/>
    </location>
</feature>
<feature type="region of interest" description="Disordered" evidence="1">
    <location>
        <begin position="1"/>
        <end position="44"/>
    </location>
</feature>
<dbReference type="EMBL" id="LAZR01056882">
    <property type="protein sequence ID" value="KKK73225.1"/>
    <property type="molecule type" value="Genomic_DNA"/>
</dbReference>
<reference evidence="2" key="1">
    <citation type="journal article" date="2015" name="Nature">
        <title>Complex archaea that bridge the gap between prokaryotes and eukaryotes.</title>
        <authorList>
            <person name="Spang A."/>
            <person name="Saw J.H."/>
            <person name="Jorgensen S.L."/>
            <person name="Zaremba-Niedzwiedzka K."/>
            <person name="Martijn J."/>
            <person name="Lind A.E."/>
            <person name="van Eijk R."/>
            <person name="Schleper C."/>
            <person name="Guy L."/>
            <person name="Ettema T.J."/>
        </authorList>
    </citation>
    <scope>NUCLEOTIDE SEQUENCE</scope>
</reference>
<organism evidence="2">
    <name type="scientific">marine sediment metagenome</name>
    <dbReference type="NCBI Taxonomy" id="412755"/>
    <lineage>
        <taxon>unclassified sequences</taxon>
        <taxon>metagenomes</taxon>
        <taxon>ecological metagenomes</taxon>
    </lineage>
</organism>
<gene>
    <name evidence="2" type="ORF">LCGC14_2895980</name>
</gene>
<accession>A0A0F8YHL8</accession>
<name>A0A0F8YHL8_9ZZZZ</name>
<feature type="compositionally biased region" description="Basic and acidic residues" evidence="1">
    <location>
        <begin position="33"/>
        <end position="44"/>
    </location>
</feature>
<proteinExistence type="predicted"/>
<sequence length="57" mass="5917">VPVTDEAETQEPVTLTVSKATPGPRPCGAPEVPKTDDIGVKGEGGEFIKRGGKLIRS</sequence>
<dbReference type="AlphaFoldDB" id="A0A0F8YHL8"/>
<evidence type="ECO:0000256" key="1">
    <source>
        <dbReference type="SAM" id="MobiDB-lite"/>
    </source>
</evidence>
<protein>
    <submittedName>
        <fullName evidence="2">Uncharacterized protein</fullName>
    </submittedName>
</protein>